<feature type="transmembrane region" description="Helical" evidence="6">
    <location>
        <begin position="495"/>
        <end position="518"/>
    </location>
</feature>
<keyword evidence="3 6" id="KW-0812">Transmembrane</keyword>
<comment type="subcellular location">
    <subcellularLocation>
        <location evidence="1">Cell membrane</location>
        <topology evidence="1">Multi-pass membrane protein</topology>
    </subcellularLocation>
</comment>
<sequence length="601" mass="67611">MKNKAQLKHDRAEILFAHTPIRKSIWIVAVPSLILTLMIGLYSFVDQVFIQQFVPSTKPVLLANATNNGLGEIAPYLPINMGYSLNNFNQLFNEYNSLPNMTNKLAYITSNSIVSTTSASFQPLIIFSNSIVYLIPVGASVYYTKCLSKKLEWASKNIWATMFWCTFALSILATCMSFIFVGSGIMKALAGKTVLEIDKAQAAGMTLSNLKQLQAYYDAAFELSIKWANEYVYVYAAGTILQGMVTLFSYFIRAEGFNTYVMAAGIVANIVNIILDAIFIIVAKVGVLGGVISTIIGWMVNLCLCVIYTSYKAKKKEVWLSLKGLFHFRFNKELLGPVFLLGLSGFIRSFGVAFSFAMINIILSKPAFADPNHFQFYWAKATPIITLFLISIFGISDGARSLLSYNYTRRDFTRCKQIYFWTLIVSISYALVVYTFIALTAGNLWVLALNVDSVLVKETANFIRVLTIRIVALSLSISSFLVFQGTNNIEKSILATALENFITFIFIIPIAFGIAYGVYNHTNEKDIANWIIIAGFITNTLSASLFLLFYSYRYISKVLPKIDSNKVSWSRKIEHKFFDHVDKLEKEYKEKLEAKNLLNHH</sequence>
<evidence type="ECO:0000256" key="1">
    <source>
        <dbReference type="ARBA" id="ARBA00004651"/>
    </source>
</evidence>
<feature type="transmembrane region" description="Helical" evidence="6">
    <location>
        <begin position="530"/>
        <end position="552"/>
    </location>
</feature>
<dbReference type="STRING" id="29561.MM26B8_01330"/>
<evidence type="ECO:0000313" key="7">
    <source>
        <dbReference type="EMBL" id="KKB26920.1"/>
    </source>
</evidence>
<gene>
    <name evidence="7" type="ORF">MMELEA_03700</name>
</gene>
<dbReference type="PATRIC" id="fig|1264554.4.peg.326"/>
<feature type="transmembrane region" description="Helical" evidence="6">
    <location>
        <begin position="163"/>
        <end position="186"/>
    </location>
</feature>
<feature type="transmembrane region" description="Helical" evidence="6">
    <location>
        <begin position="288"/>
        <end position="313"/>
    </location>
</feature>
<evidence type="ECO:0000256" key="3">
    <source>
        <dbReference type="ARBA" id="ARBA00022692"/>
    </source>
</evidence>
<organism evidence="7 8">
    <name type="scientific">Mycoplasmopsis meleagridis ATCC 25294</name>
    <dbReference type="NCBI Taxonomy" id="1264554"/>
    <lineage>
        <taxon>Bacteria</taxon>
        <taxon>Bacillati</taxon>
        <taxon>Mycoplasmatota</taxon>
        <taxon>Mycoplasmoidales</taxon>
        <taxon>Metamycoplasmataceae</taxon>
        <taxon>Mycoplasmopsis</taxon>
    </lineage>
</organism>
<keyword evidence="5 6" id="KW-0472">Membrane</keyword>
<feature type="transmembrane region" description="Helical" evidence="6">
    <location>
        <begin position="418"/>
        <end position="442"/>
    </location>
</feature>
<evidence type="ECO:0000313" key="8">
    <source>
        <dbReference type="Proteomes" id="UP000033750"/>
    </source>
</evidence>
<keyword evidence="2" id="KW-1003">Cell membrane</keyword>
<evidence type="ECO:0000256" key="5">
    <source>
        <dbReference type="ARBA" id="ARBA00023136"/>
    </source>
</evidence>
<dbReference type="RefSeq" id="WP_046096811.1">
    <property type="nucleotide sequence ID" value="NZ_JZXN01000014.1"/>
</dbReference>
<name>A0A0F5H192_9BACT</name>
<protein>
    <submittedName>
        <fullName evidence="7">Uncharacterized protein</fullName>
    </submittedName>
</protein>
<dbReference type="GO" id="GO:0005886">
    <property type="term" value="C:plasma membrane"/>
    <property type="evidence" value="ECO:0007669"/>
    <property type="project" value="UniProtKB-SubCell"/>
</dbReference>
<dbReference type="EMBL" id="JZXN01000014">
    <property type="protein sequence ID" value="KKB26920.1"/>
    <property type="molecule type" value="Genomic_DNA"/>
</dbReference>
<dbReference type="PANTHER" id="PTHR43823">
    <property type="entry name" value="SPORULATION PROTEIN YKVU"/>
    <property type="match status" value="1"/>
</dbReference>
<feature type="transmembrane region" description="Helical" evidence="6">
    <location>
        <begin position="334"/>
        <end position="363"/>
    </location>
</feature>
<feature type="transmembrane region" description="Helical" evidence="6">
    <location>
        <begin position="124"/>
        <end position="143"/>
    </location>
</feature>
<evidence type="ECO:0000256" key="4">
    <source>
        <dbReference type="ARBA" id="ARBA00022989"/>
    </source>
</evidence>
<dbReference type="OrthoDB" id="401352at2"/>
<dbReference type="InterPro" id="IPR051327">
    <property type="entry name" value="MATE_MepA_subfamily"/>
</dbReference>
<feature type="transmembrane region" description="Helical" evidence="6">
    <location>
        <begin position="375"/>
        <end position="397"/>
    </location>
</feature>
<dbReference type="PANTHER" id="PTHR43823:SF3">
    <property type="entry name" value="MULTIDRUG EXPORT PROTEIN MEPA"/>
    <property type="match status" value="1"/>
</dbReference>
<keyword evidence="4 6" id="KW-1133">Transmembrane helix</keyword>
<evidence type="ECO:0000256" key="2">
    <source>
        <dbReference type="ARBA" id="ARBA00022475"/>
    </source>
</evidence>
<keyword evidence="8" id="KW-1185">Reference proteome</keyword>
<proteinExistence type="predicted"/>
<accession>A0A0F5H192</accession>
<feature type="transmembrane region" description="Helical" evidence="6">
    <location>
        <begin position="232"/>
        <end position="252"/>
    </location>
</feature>
<feature type="transmembrane region" description="Helical" evidence="6">
    <location>
        <begin position="25"/>
        <end position="45"/>
    </location>
</feature>
<evidence type="ECO:0000256" key="6">
    <source>
        <dbReference type="SAM" id="Phobius"/>
    </source>
</evidence>
<reference evidence="7 8" key="1">
    <citation type="submission" date="2015-03" db="EMBL/GenBank/DDBJ databases">
        <title>Genome sequence of Mycoplasma meleagridis strain ATCC 25294.</title>
        <authorList>
            <person name="Yacoub E."/>
            <person name="Blanchard A."/>
            <person name="Sirand-Pugnet P."/>
            <person name="Mardassi B.B.A."/>
        </authorList>
    </citation>
    <scope>NUCLEOTIDE SEQUENCE [LARGE SCALE GENOMIC DNA]</scope>
    <source>
        <strain evidence="7 8">ATCC 25294</strain>
    </source>
</reference>
<dbReference type="InterPro" id="IPR002528">
    <property type="entry name" value="MATE_fam"/>
</dbReference>
<dbReference type="Proteomes" id="UP000033750">
    <property type="component" value="Unassembled WGS sequence"/>
</dbReference>
<feature type="transmembrane region" description="Helical" evidence="6">
    <location>
        <begin position="462"/>
        <end position="483"/>
    </location>
</feature>
<dbReference type="AlphaFoldDB" id="A0A0F5H192"/>
<comment type="caution">
    <text evidence="7">The sequence shown here is derived from an EMBL/GenBank/DDBJ whole genome shotgun (WGS) entry which is preliminary data.</text>
</comment>
<dbReference type="Pfam" id="PF01554">
    <property type="entry name" value="MatE"/>
    <property type="match status" value="1"/>
</dbReference>
<feature type="transmembrane region" description="Helical" evidence="6">
    <location>
        <begin position="259"/>
        <end position="282"/>
    </location>
</feature>